<evidence type="ECO:0000259" key="1">
    <source>
        <dbReference type="Pfam" id="PF01243"/>
    </source>
</evidence>
<dbReference type="Proteomes" id="UP000030832">
    <property type="component" value="Unassembled WGS sequence"/>
</dbReference>
<dbReference type="InterPro" id="IPR012349">
    <property type="entry name" value="Split_barrel_FMN-bd"/>
</dbReference>
<dbReference type="RefSeq" id="WP_034629149.1">
    <property type="nucleotide sequence ID" value="NZ_JRJU01000013.1"/>
</dbReference>
<evidence type="ECO:0000313" key="3">
    <source>
        <dbReference type="Proteomes" id="UP000030832"/>
    </source>
</evidence>
<accession>A0A0B0IBQ8</accession>
<comment type="caution">
    <text evidence="2">The sequence shown here is derived from an EMBL/GenBank/DDBJ whole genome shotgun (WGS) entry which is preliminary data.</text>
</comment>
<name>A0A0B0IBQ8_9BACI</name>
<keyword evidence="3" id="KW-1185">Reference proteome</keyword>
<dbReference type="AlphaFoldDB" id="A0A0B0IBQ8"/>
<dbReference type="EMBL" id="JRJU01000013">
    <property type="protein sequence ID" value="KHF40003.1"/>
    <property type="molecule type" value="Genomic_DNA"/>
</dbReference>
<dbReference type="InterPro" id="IPR011576">
    <property type="entry name" value="Pyridox_Oxase_N"/>
</dbReference>
<dbReference type="PANTHER" id="PTHR42815">
    <property type="entry name" value="FAD-BINDING, PUTATIVE (AFU_ORTHOLOGUE AFUA_6G07600)-RELATED"/>
    <property type="match status" value="1"/>
</dbReference>
<evidence type="ECO:0000313" key="2">
    <source>
        <dbReference type="EMBL" id="KHF40003.1"/>
    </source>
</evidence>
<organism evidence="2 3">
    <name type="scientific">Halalkalibacter okhensis</name>
    <dbReference type="NCBI Taxonomy" id="333138"/>
    <lineage>
        <taxon>Bacteria</taxon>
        <taxon>Bacillati</taxon>
        <taxon>Bacillota</taxon>
        <taxon>Bacilli</taxon>
        <taxon>Bacillales</taxon>
        <taxon>Bacillaceae</taxon>
        <taxon>Halalkalibacter</taxon>
    </lineage>
</organism>
<dbReference type="Pfam" id="PF01243">
    <property type="entry name" value="PNPOx_N"/>
    <property type="match status" value="1"/>
</dbReference>
<dbReference type="SUPFAM" id="SSF50475">
    <property type="entry name" value="FMN-binding split barrel"/>
    <property type="match status" value="1"/>
</dbReference>
<proteinExistence type="predicted"/>
<feature type="domain" description="Pyridoxamine 5'-phosphate oxidase N-terminal" evidence="1">
    <location>
        <begin position="33"/>
        <end position="164"/>
    </location>
</feature>
<dbReference type="PANTHER" id="PTHR42815:SF2">
    <property type="entry name" value="FAD-BINDING, PUTATIVE (AFU_ORTHOLOGUE AFUA_6G07600)-RELATED"/>
    <property type="match status" value="1"/>
</dbReference>
<protein>
    <submittedName>
        <fullName evidence="2">Pyridoxamine 5-phosphate oxidase</fullName>
    </submittedName>
</protein>
<dbReference type="eggNOG" id="COG3576">
    <property type="taxonomic scope" value="Bacteria"/>
</dbReference>
<reference evidence="2 3" key="1">
    <citation type="submission" date="2014-09" db="EMBL/GenBank/DDBJ databases">
        <title>Genome sequencing and annotation of Bacillus Okhensis strain Kh10-101T.</title>
        <authorList>
            <person name="Prakash J.S."/>
        </authorList>
    </citation>
    <scope>NUCLEOTIDE SEQUENCE [LARGE SCALE GENOMIC DNA]</scope>
    <source>
        <strain evidence="3">Kh10-101T</strain>
    </source>
</reference>
<gene>
    <name evidence="2" type="ORF">LQ50_11985</name>
</gene>
<dbReference type="Gene3D" id="2.30.110.10">
    <property type="entry name" value="Electron Transport, Fmn-binding Protein, Chain A"/>
    <property type="match status" value="1"/>
</dbReference>
<sequence length="201" mass="23300">MFKGSGEEFLQEKYKTEKRAKAFYKNQMLSYLNETMQEFIEAQEMMFVSTSDSNGKCDSSFRAGDTGFVRVINENMVMYPEYRGNGVMASMGNMMENPHIGLMFIDFFHSRNGLHVNGKAFIYENKELDTLQLTKKMRDDIRLKEGGKAERWIVIEVEEAFIHCSKHVPKLQKATKLHSGNNKGGDFFKVKESKKEVEFNR</sequence>
<dbReference type="STRING" id="333138.LQ50_11985"/>